<name>G4MZA3_PYRO7</name>
<dbReference type="eggNOG" id="ENOG502SICY">
    <property type="taxonomic scope" value="Eukaryota"/>
</dbReference>
<evidence type="ECO:0000313" key="4">
    <source>
        <dbReference type="Proteomes" id="UP000009058"/>
    </source>
</evidence>
<reference key="2">
    <citation type="submission" date="2011-05" db="EMBL/GenBank/DDBJ databases">
        <title>The Genome Sequence of Magnaporthe oryzae 70-15.</title>
        <authorList>
            <consortium name="The Broad Institute Genome Sequencing Platform"/>
            <person name="Ma L.-J."/>
            <person name="Dead R."/>
            <person name="Young S.K."/>
            <person name="Zeng Q."/>
            <person name="Gargeya S."/>
            <person name="Fitzgerald M."/>
            <person name="Haas B."/>
            <person name="Abouelleil A."/>
            <person name="Alvarado L."/>
            <person name="Arachchi H.M."/>
            <person name="Berlin A."/>
            <person name="Brown A."/>
            <person name="Chapman S.B."/>
            <person name="Chen Z."/>
            <person name="Dunbar C."/>
            <person name="Freedman E."/>
            <person name="Gearin G."/>
            <person name="Gellesch M."/>
            <person name="Goldberg J."/>
            <person name="Griggs A."/>
            <person name="Gujja S."/>
            <person name="Heiman D."/>
            <person name="Howarth C."/>
            <person name="Larson L."/>
            <person name="Lui A."/>
            <person name="MacDonald P.J.P."/>
            <person name="Mehta T."/>
            <person name="Montmayeur A."/>
            <person name="Murphy C."/>
            <person name="Neiman D."/>
            <person name="Pearson M."/>
            <person name="Priest M."/>
            <person name="Roberts A."/>
            <person name="Saif S."/>
            <person name="Shea T."/>
            <person name="Shenoy N."/>
            <person name="Sisk P."/>
            <person name="Stolte C."/>
            <person name="Sykes S."/>
            <person name="Yandava C."/>
            <person name="Wortman J."/>
            <person name="Nusbaum C."/>
            <person name="Birren B."/>
        </authorList>
    </citation>
    <scope>NUCLEOTIDE SEQUENCE</scope>
    <source>
        <strain>70-15</strain>
    </source>
</reference>
<dbReference type="STRING" id="242507.G4MZA3"/>
<dbReference type="OMA" id="ENHESCP"/>
<dbReference type="Pfam" id="PF06985">
    <property type="entry name" value="HET"/>
    <property type="match status" value="1"/>
</dbReference>
<dbReference type="InParanoid" id="G4MZA3"/>
<organism evidence="3 4">
    <name type="scientific">Pyricularia oryzae (strain 70-15 / ATCC MYA-4617 / FGSC 8958)</name>
    <name type="common">Rice blast fungus</name>
    <name type="synonym">Magnaporthe oryzae</name>
    <dbReference type="NCBI Taxonomy" id="242507"/>
    <lineage>
        <taxon>Eukaryota</taxon>
        <taxon>Fungi</taxon>
        <taxon>Dikarya</taxon>
        <taxon>Ascomycota</taxon>
        <taxon>Pezizomycotina</taxon>
        <taxon>Sordariomycetes</taxon>
        <taxon>Sordariomycetidae</taxon>
        <taxon>Magnaporthales</taxon>
        <taxon>Pyriculariaceae</taxon>
        <taxon>Pyricularia</taxon>
    </lineage>
</organism>
<dbReference type="PANTHER" id="PTHR33112">
    <property type="entry name" value="DOMAIN PROTEIN, PUTATIVE-RELATED"/>
    <property type="match status" value="1"/>
</dbReference>
<dbReference type="RefSeq" id="XP_003715183.1">
    <property type="nucleotide sequence ID" value="XM_003715135.1"/>
</dbReference>
<evidence type="ECO:0000313" key="3">
    <source>
        <dbReference type="EMBL" id="EHA55376.1"/>
    </source>
</evidence>
<dbReference type="KEGG" id="mgr:MGG_15067"/>
<feature type="compositionally biased region" description="Polar residues" evidence="1">
    <location>
        <begin position="731"/>
        <end position="740"/>
    </location>
</feature>
<dbReference type="OrthoDB" id="5125733at2759"/>
<keyword evidence="4" id="KW-1185">Reference proteome</keyword>
<accession>G4MZA3</accession>
<evidence type="ECO:0000256" key="1">
    <source>
        <dbReference type="SAM" id="MobiDB-lite"/>
    </source>
</evidence>
<sequence>MFCSFCEELSIERLVELTAVEYRGGRFPDDAFYQHHATIEDLVDSADGGCEFCQFIVACAEATPCTRNLDEDLSFLEFCQECEMRSTDVKIAIHAHHTDKDQTIGEVKLLDTVQIWLGPNPPYDYQEMEEYCHLEWPLNLNIRVPRERPLIVGNHRIGRNQLDPDLGSDANFAVARSWFDACCNEHNGCPPRTMNELPTRLVDVGEAPDWNVRLAETQGGRGEYVALSHCWGMGSMKLTLRQDNLKPFLETIPVAELPANFRDAITITRKLGMRYIWIDSLCIIQGDHRDWGIESGRMTELYLNAAFTICAAASEGSDCGILHQPQSTHRRVPKSFQATPRGQMRVFSDSNSNAETVALSLHKPPMIGEDQDYAWGGDETMSEVEIWGALSRRAWTLQEKILSPRRLVYGKQQIYWICVEGCQPSDGLPECLLTAEDYEYPSVMRHFHSPGLQDPAALSPKEIRQIQSDYYSIVSTMYTARKLTKPFDKLPAFAGLAKRFQPIFGGTYLAGVWSHDIHRGITWYNCDGPWPHALPQTYRAPSWSWACVDKGISTLLSCNNSDRVCHCVKYSRLELLDYTVEYCDNSNPYGQIRSASLSVRGRTRSLRRFRPSHSQVDYNEDSGIVSVMSWFDDSNIMPSEFQTADVDGQKLLLWPLDEELSAEQLGWCCYPSVPEKDFVILVVEGSHGCFPRNHREGLFDNASVTSVCQTGGEEHEAAAIASVSTEENFEQMSRVSTYEEVSSGMDSPRSESSSLKSWMDSQNGSFWTDVQEELADSGLEFTEHSGEDVAGSQTDGGGGQEEDEVRIECLILERDLDREDIAYIKVGLVSIFEPIRFLEDWEVNTLTLV</sequence>
<protein>
    <recommendedName>
        <fullName evidence="2">Heterokaryon incompatibility domain-containing protein</fullName>
    </recommendedName>
</protein>
<reference evidence="3 4" key="1">
    <citation type="journal article" date="2005" name="Nature">
        <title>The genome sequence of the rice blast fungus Magnaporthe grisea.</title>
        <authorList>
            <person name="Dean R.A."/>
            <person name="Talbot N.J."/>
            <person name="Ebbole D.J."/>
            <person name="Farman M.L."/>
            <person name="Mitchell T.K."/>
            <person name="Orbach M.J."/>
            <person name="Thon M."/>
            <person name="Kulkarni R."/>
            <person name="Xu J.R."/>
            <person name="Pan H."/>
            <person name="Read N.D."/>
            <person name="Lee Y.H."/>
            <person name="Carbone I."/>
            <person name="Brown D."/>
            <person name="Oh Y.Y."/>
            <person name="Donofrio N."/>
            <person name="Jeong J.S."/>
            <person name="Soanes D.M."/>
            <person name="Djonovic S."/>
            <person name="Kolomiets E."/>
            <person name="Rehmeyer C."/>
            <person name="Li W."/>
            <person name="Harding M."/>
            <person name="Kim S."/>
            <person name="Lebrun M.H."/>
            <person name="Bohnert H."/>
            <person name="Coughlan S."/>
            <person name="Butler J."/>
            <person name="Calvo S."/>
            <person name="Ma L.J."/>
            <person name="Nicol R."/>
            <person name="Purcell S."/>
            <person name="Nusbaum C."/>
            <person name="Galagan J.E."/>
            <person name="Birren B.W."/>
        </authorList>
    </citation>
    <scope>NUCLEOTIDE SEQUENCE [LARGE SCALE GENOMIC DNA]</scope>
    <source>
        <strain evidence="4">70-15 / ATCC MYA-4617 / FGSC 8958</strain>
    </source>
</reference>
<dbReference type="EMBL" id="CM001232">
    <property type="protein sequence ID" value="EHA55376.1"/>
    <property type="molecule type" value="Genomic_DNA"/>
</dbReference>
<dbReference type="AlphaFoldDB" id="G4MZA3"/>
<proteinExistence type="predicted"/>
<evidence type="ECO:0000259" key="2">
    <source>
        <dbReference type="Pfam" id="PF06985"/>
    </source>
</evidence>
<dbReference type="GeneID" id="12985578"/>
<feature type="region of interest" description="Disordered" evidence="1">
    <location>
        <begin position="731"/>
        <end position="757"/>
    </location>
</feature>
<gene>
    <name evidence="3" type="ORF">MGG_15067</name>
</gene>
<dbReference type="InterPro" id="IPR010730">
    <property type="entry name" value="HET"/>
</dbReference>
<dbReference type="VEuPathDB" id="FungiDB:MGG_15067"/>
<dbReference type="Proteomes" id="UP000009058">
    <property type="component" value="Chromosome 2"/>
</dbReference>
<dbReference type="HOGENOM" id="CLU_002639_2_12_1"/>
<dbReference type="PANTHER" id="PTHR33112:SF16">
    <property type="entry name" value="HETEROKARYON INCOMPATIBILITY DOMAIN-CONTAINING PROTEIN"/>
    <property type="match status" value="1"/>
</dbReference>
<feature type="domain" description="Heterokaryon incompatibility" evidence="2">
    <location>
        <begin position="224"/>
        <end position="399"/>
    </location>
</feature>